<dbReference type="AlphaFoldDB" id="A0A564Z5N4"/>
<dbReference type="PROSITE" id="PS50068">
    <property type="entry name" value="LDLRA_2"/>
    <property type="match status" value="1"/>
</dbReference>
<feature type="non-terminal residue" evidence="3">
    <location>
        <position position="1"/>
    </location>
</feature>
<name>A0A564Z5N4_HYMDI</name>
<dbReference type="SMART" id="SM00192">
    <property type="entry name" value="LDLa"/>
    <property type="match status" value="1"/>
</dbReference>
<sequence>VSAPYGLRDVDDLQIDCVTSTGQKGDVTITIPSRCGRGNTMCKDGACISVNQLCDGIAQCYDGSDEDARYCQESTRPPPSIVKVSPSIIDIQPW</sequence>
<dbReference type="Gene3D" id="4.10.400.10">
    <property type="entry name" value="Low-density Lipoprotein Receptor"/>
    <property type="match status" value="1"/>
</dbReference>
<evidence type="ECO:0000313" key="4">
    <source>
        <dbReference type="Proteomes" id="UP000321570"/>
    </source>
</evidence>
<evidence type="ECO:0000313" key="3">
    <source>
        <dbReference type="EMBL" id="VUZ54760.1"/>
    </source>
</evidence>
<dbReference type="EMBL" id="CABIJS010000666">
    <property type="protein sequence ID" value="VUZ54760.1"/>
    <property type="molecule type" value="Genomic_DNA"/>
</dbReference>
<keyword evidence="1 2" id="KW-1015">Disulfide bond</keyword>
<dbReference type="Pfam" id="PF00057">
    <property type="entry name" value="Ldl_recept_a"/>
    <property type="match status" value="1"/>
</dbReference>
<organism evidence="3 4">
    <name type="scientific">Hymenolepis diminuta</name>
    <name type="common">Rat tapeworm</name>
    <dbReference type="NCBI Taxonomy" id="6216"/>
    <lineage>
        <taxon>Eukaryota</taxon>
        <taxon>Metazoa</taxon>
        <taxon>Spiralia</taxon>
        <taxon>Lophotrochozoa</taxon>
        <taxon>Platyhelminthes</taxon>
        <taxon>Cestoda</taxon>
        <taxon>Eucestoda</taxon>
        <taxon>Cyclophyllidea</taxon>
        <taxon>Hymenolepididae</taxon>
        <taxon>Hymenolepis</taxon>
    </lineage>
</organism>
<dbReference type="PROSITE" id="PS01209">
    <property type="entry name" value="LDLRA_1"/>
    <property type="match status" value="1"/>
</dbReference>
<reference evidence="3 4" key="1">
    <citation type="submission" date="2019-07" db="EMBL/GenBank/DDBJ databases">
        <authorList>
            <person name="Jastrzebski P J."/>
            <person name="Paukszto L."/>
            <person name="Jastrzebski P J."/>
        </authorList>
    </citation>
    <scope>NUCLEOTIDE SEQUENCE [LARGE SCALE GENOMIC DNA]</scope>
    <source>
        <strain evidence="3 4">WMS-il1</strain>
    </source>
</reference>
<dbReference type="InterPro" id="IPR023415">
    <property type="entry name" value="LDLR_class-A_CS"/>
</dbReference>
<protein>
    <submittedName>
        <fullName evidence="3">Uncharacterized protein</fullName>
    </submittedName>
</protein>
<dbReference type="InterPro" id="IPR002172">
    <property type="entry name" value="LDrepeatLR_classA_rpt"/>
</dbReference>
<dbReference type="InterPro" id="IPR036055">
    <property type="entry name" value="LDL_receptor-like_sf"/>
</dbReference>
<feature type="disulfide bond" evidence="2">
    <location>
        <begin position="42"/>
        <end position="60"/>
    </location>
</feature>
<gene>
    <name evidence="3" type="ORF">WMSIL1_LOCUS12845</name>
</gene>
<accession>A0A564Z5N4</accession>
<feature type="disulfide bond" evidence="2">
    <location>
        <begin position="35"/>
        <end position="47"/>
    </location>
</feature>
<evidence type="ECO:0000256" key="1">
    <source>
        <dbReference type="ARBA" id="ARBA00023157"/>
    </source>
</evidence>
<feature type="non-terminal residue" evidence="3">
    <location>
        <position position="94"/>
    </location>
</feature>
<dbReference type="CDD" id="cd00112">
    <property type="entry name" value="LDLa"/>
    <property type="match status" value="1"/>
</dbReference>
<dbReference type="Proteomes" id="UP000321570">
    <property type="component" value="Unassembled WGS sequence"/>
</dbReference>
<proteinExistence type="predicted"/>
<evidence type="ECO:0000256" key="2">
    <source>
        <dbReference type="PROSITE-ProRule" id="PRU00124"/>
    </source>
</evidence>
<dbReference type="SUPFAM" id="SSF57424">
    <property type="entry name" value="LDL receptor-like module"/>
    <property type="match status" value="1"/>
</dbReference>
<keyword evidence="4" id="KW-1185">Reference proteome</keyword>
<comment type="caution">
    <text evidence="2">Lacks conserved residue(s) required for the propagation of feature annotation.</text>
</comment>